<dbReference type="AlphaFoldDB" id="A0A7H1N0G6"/>
<dbReference type="EMBL" id="CP053923">
    <property type="protein sequence ID" value="QNT69202.1"/>
    <property type="molecule type" value="Genomic_DNA"/>
</dbReference>
<evidence type="ECO:0000313" key="2">
    <source>
        <dbReference type="Proteomes" id="UP000516369"/>
    </source>
</evidence>
<reference evidence="1 2" key="1">
    <citation type="submission" date="2020-05" db="EMBL/GenBank/DDBJ databases">
        <title>Complete closed genome sequence of Defluviicoccus vanus.</title>
        <authorList>
            <person name="Bessarab I."/>
            <person name="Arumugam K."/>
            <person name="Maszenan A.M."/>
            <person name="Seviour R.J."/>
            <person name="Williams R.B."/>
        </authorList>
    </citation>
    <scope>NUCLEOTIDE SEQUENCE [LARGE SCALE GENOMIC DNA]</scope>
    <source>
        <strain evidence="1 2">Ben 114</strain>
    </source>
</reference>
<evidence type="ECO:0000313" key="1">
    <source>
        <dbReference type="EMBL" id="QNT69202.1"/>
    </source>
</evidence>
<name>A0A7H1N0G6_9PROT</name>
<dbReference type="Proteomes" id="UP000516369">
    <property type="component" value="Chromosome"/>
</dbReference>
<dbReference type="KEGG" id="dvn:HQ394_07480"/>
<proteinExistence type="predicted"/>
<protein>
    <submittedName>
        <fullName evidence="1">Uncharacterized protein</fullName>
    </submittedName>
</protein>
<organism evidence="1 2">
    <name type="scientific">Defluviicoccus vanus</name>
    <dbReference type="NCBI Taxonomy" id="111831"/>
    <lineage>
        <taxon>Bacteria</taxon>
        <taxon>Pseudomonadati</taxon>
        <taxon>Pseudomonadota</taxon>
        <taxon>Alphaproteobacteria</taxon>
        <taxon>Rhodospirillales</taxon>
        <taxon>Rhodospirillaceae</taxon>
        <taxon>Defluviicoccus</taxon>
    </lineage>
</organism>
<keyword evidence="2" id="KW-1185">Reference proteome</keyword>
<dbReference type="RefSeq" id="WP_190262708.1">
    <property type="nucleotide sequence ID" value="NZ_CP053923.1"/>
</dbReference>
<sequence>MAALHHAGRHPELLPPYAYAYPRARLAPLHPAYRPGYYGMRGPYAYRPGPCFGSCGGLSLSVGTGNTRLRLNAASSSVSTSTIFVQPQLP</sequence>
<accession>A0A7H1N0G6</accession>
<gene>
    <name evidence="1" type="ORF">HQ394_07480</name>
</gene>